<dbReference type="EMBL" id="JOKQ01000012">
    <property type="protein sequence ID" value="KHN68814.1"/>
    <property type="molecule type" value="Genomic_DNA"/>
</dbReference>
<dbReference type="VEuPathDB" id="MicrosporidiaDB:M896_120330"/>
<sequence length="530" mass="62465">MERIAKDFEKIRCFEEWVVKYKQCKEKIAEVEEEIKKMEDELSASSTQDIQDKIEETRMQYDAVLREIEIFRLESSDCTDISELRNVFLKVKDIEILKRKFIDFLKELVEYKVMPADEIKHSREELACEDLIEDGKKRIIAVSQEVEQVFLIASEHHEVTTVCREVLKSLFCKYARETLPIDMNVFESNDKLYFVCHIHNATDGTNNIPELLCNASQKNIRDVKEFTEIFNAIIGCFKENLRAMVIQKMLSDEEVSVNNRLFEGTDAYIQNCSEWRLDIVMREIIDITKSNPGEDVVEVENVSERLPKHISLRYKRFVDCFEMFRSSRSKRHDKGTKVVDRAIMKMFDVKYDNKYMQQMFCEFADMSHFVRTYPNHSLCEELMKRKEEMFFWIVKDASRVKISLEDPVISMKMHFREKYVDFMENVSMFVPKINKSLFEIQFFETLNSCMMAKIVELGPVSGKTRRSVAELIEYVLDFCFHLPAGVVMNRKKLKMYGLALSLGKEELLRQYEQGSVNISEGELDKLCSLY</sequence>
<reference evidence="2 3" key="1">
    <citation type="journal article" date="2014" name="MBio">
        <title>The Ordospora colligata genome; evolution of extreme reduction in microsporidia and host-to-parasite horizontal gene transfer.</title>
        <authorList>
            <person name="Pombert J.-F."/>
            <person name="Haag K.L."/>
            <person name="Beidas S."/>
            <person name="Ebert D."/>
            <person name="Keeling P.J."/>
        </authorList>
    </citation>
    <scope>NUCLEOTIDE SEQUENCE [LARGE SCALE GENOMIC DNA]</scope>
    <source>
        <strain evidence="2 3">OC4</strain>
    </source>
</reference>
<organism evidence="2 3">
    <name type="scientific">Ordospora colligata OC4</name>
    <dbReference type="NCBI Taxonomy" id="1354746"/>
    <lineage>
        <taxon>Eukaryota</taxon>
        <taxon>Fungi</taxon>
        <taxon>Fungi incertae sedis</taxon>
        <taxon>Microsporidia</taxon>
        <taxon>Ordosporidae</taxon>
        <taxon>Ordospora</taxon>
    </lineage>
</organism>
<evidence type="ECO:0000256" key="1">
    <source>
        <dbReference type="SAM" id="Coils"/>
    </source>
</evidence>
<keyword evidence="3" id="KW-1185">Reference proteome</keyword>
<feature type="coiled-coil region" evidence="1">
    <location>
        <begin position="14"/>
        <end position="48"/>
    </location>
</feature>
<dbReference type="OrthoDB" id="2190422at2759"/>
<keyword evidence="1" id="KW-0175">Coiled coil</keyword>
<dbReference type="InParanoid" id="A0A0B2UHY8"/>
<comment type="caution">
    <text evidence="2">The sequence shown here is derived from an EMBL/GenBank/DDBJ whole genome shotgun (WGS) entry which is preliminary data.</text>
</comment>
<name>A0A0B2UHY8_9MICR</name>
<evidence type="ECO:0000313" key="3">
    <source>
        <dbReference type="Proteomes" id="UP000031056"/>
    </source>
</evidence>
<dbReference type="AlphaFoldDB" id="A0A0B2UHY8"/>
<protein>
    <submittedName>
        <fullName evidence="2">Uncharacterized protein</fullName>
    </submittedName>
</protein>
<accession>A0A0B2UHY8</accession>
<dbReference type="HOGENOM" id="CLU_506248_0_0_1"/>
<dbReference type="GeneID" id="26262550"/>
<proteinExistence type="predicted"/>
<dbReference type="RefSeq" id="XP_014562856.1">
    <property type="nucleotide sequence ID" value="XM_014707370.1"/>
</dbReference>
<evidence type="ECO:0000313" key="2">
    <source>
        <dbReference type="EMBL" id="KHN68814.1"/>
    </source>
</evidence>
<gene>
    <name evidence="2" type="ORF">M896_120330</name>
</gene>
<dbReference type="Proteomes" id="UP000031056">
    <property type="component" value="Unassembled WGS sequence"/>
</dbReference>